<dbReference type="VEuPathDB" id="VectorBase:ISCI020993"/>
<gene>
    <name evidence="1" type="ORF">IscW_ISCW020993</name>
</gene>
<dbReference type="HOGENOM" id="CLU_1442581_0_0_1"/>
<dbReference type="EMBL" id="ABJB011062705">
    <property type="status" value="NOT_ANNOTATED_CDS"/>
    <property type="molecule type" value="Genomic_DNA"/>
</dbReference>
<accession>B7Q5T4</accession>
<dbReference type="EMBL" id="DS863226">
    <property type="protein sequence ID" value="EEC14206.1"/>
    <property type="molecule type" value="Genomic_DNA"/>
</dbReference>
<sequence>MIDGQGELLSFQLLGEKNKDVSSTRFRTGDFEYQSMRVKGSTGSEYQRTPASLNVRYAWFLDFLSARFAAEQNYGGTSVCRIYVRRDLIGIAAADCGPEASGLPTSHSTGAARSPVAESAGCISGDPAVHILRQPGIAGVLEGAPQQPGPRSMERPYVSVVGNVFPYPRSLLRFLFERGKASLADPRH</sequence>
<keyword evidence="3" id="KW-1185">Reference proteome</keyword>
<dbReference type="InParanoid" id="B7Q5T4"/>
<reference evidence="1 3" key="1">
    <citation type="submission" date="2008-03" db="EMBL/GenBank/DDBJ databases">
        <title>Annotation of Ixodes scapularis.</title>
        <authorList>
            <consortium name="Ixodes scapularis Genome Project Consortium"/>
            <person name="Caler E."/>
            <person name="Hannick L.I."/>
            <person name="Bidwell S."/>
            <person name="Joardar V."/>
            <person name="Thiagarajan M."/>
            <person name="Amedeo P."/>
            <person name="Galinsky K.J."/>
            <person name="Schobel S."/>
            <person name="Inman J."/>
            <person name="Hostetler J."/>
            <person name="Miller J."/>
            <person name="Hammond M."/>
            <person name="Megy K."/>
            <person name="Lawson D."/>
            <person name="Kodira C."/>
            <person name="Sutton G."/>
            <person name="Meyer J."/>
            <person name="Hill C.A."/>
            <person name="Birren B."/>
            <person name="Nene V."/>
            <person name="Collins F."/>
            <person name="Alarcon-Chaidez F."/>
            <person name="Wikel S."/>
            <person name="Strausberg R."/>
        </authorList>
    </citation>
    <scope>NUCLEOTIDE SEQUENCE [LARGE SCALE GENOMIC DNA]</scope>
    <source>
        <strain evidence="3">Wikel</strain>
        <strain evidence="1">Wikel colony</strain>
    </source>
</reference>
<dbReference type="Proteomes" id="UP000001555">
    <property type="component" value="Unassembled WGS sequence"/>
</dbReference>
<reference evidence="2" key="2">
    <citation type="submission" date="2020-05" db="UniProtKB">
        <authorList>
            <consortium name="EnsemblMetazoa"/>
        </authorList>
    </citation>
    <scope>IDENTIFICATION</scope>
    <source>
        <strain evidence="2">wikel</strain>
    </source>
</reference>
<dbReference type="AlphaFoldDB" id="B7Q5T4"/>
<proteinExistence type="predicted"/>
<organism>
    <name type="scientific">Ixodes scapularis</name>
    <name type="common">Black-legged tick</name>
    <name type="synonym">Deer tick</name>
    <dbReference type="NCBI Taxonomy" id="6945"/>
    <lineage>
        <taxon>Eukaryota</taxon>
        <taxon>Metazoa</taxon>
        <taxon>Ecdysozoa</taxon>
        <taxon>Arthropoda</taxon>
        <taxon>Chelicerata</taxon>
        <taxon>Arachnida</taxon>
        <taxon>Acari</taxon>
        <taxon>Parasitiformes</taxon>
        <taxon>Ixodida</taxon>
        <taxon>Ixodoidea</taxon>
        <taxon>Ixodidae</taxon>
        <taxon>Ixodinae</taxon>
        <taxon>Ixodes</taxon>
    </lineage>
</organism>
<dbReference type="EMBL" id="ABJB010795887">
    <property type="status" value="NOT_ANNOTATED_CDS"/>
    <property type="molecule type" value="Genomic_DNA"/>
</dbReference>
<evidence type="ECO:0000313" key="1">
    <source>
        <dbReference type="EMBL" id="EEC14206.1"/>
    </source>
</evidence>
<evidence type="ECO:0000313" key="2">
    <source>
        <dbReference type="EnsemblMetazoa" id="ISCW020993-PA"/>
    </source>
</evidence>
<protein>
    <submittedName>
        <fullName evidence="1 2">Uncharacterized protein</fullName>
    </submittedName>
</protein>
<evidence type="ECO:0000313" key="3">
    <source>
        <dbReference type="Proteomes" id="UP000001555"/>
    </source>
</evidence>
<dbReference type="VEuPathDB" id="VectorBase:ISCW020993"/>
<name>B7Q5T4_IXOSC</name>
<dbReference type="EnsemblMetazoa" id="ISCW020993-RA">
    <property type="protein sequence ID" value="ISCW020993-PA"/>
    <property type="gene ID" value="ISCW020993"/>
</dbReference>
<dbReference type="PaxDb" id="6945-B7Q5T4"/>